<dbReference type="PANTHER" id="PTHR33104">
    <property type="entry name" value="SI:DKEY-29D5.2"/>
    <property type="match status" value="1"/>
</dbReference>
<dbReference type="Pfam" id="PF18758">
    <property type="entry name" value="KDZ"/>
    <property type="match status" value="1"/>
</dbReference>
<feature type="compositionally biased region" description="Polar residues" evidence="1">
    <location>
        <begin position="38"/>
        <end position="49"/>
    </location>
</feature>
<feature type="region of interest" description="Disordered" evidence="1">
    <location>
        <begin position="962"/>
        <end position="1005"/>
    </location>
</feature>
<evidence type="ECO:0000313" key="4">
    <source>
        <dbReference type="Proteomes" id="UP001437256"/>
    </source>
</evidence>
<sequence>MPPKGSKRVKTDDFDRDVTVTTSKRICTTQMIDERGISISTQPSPTKPKSFQFEVKGTGTRIEPTSESPNAKQTESKTTASQEQPTRDDLLEEELSRRMKLLGEYSHNMDQAARLLLDREIDPMIGTPCGCKSGAPREVRCMECDQRPLLCTACWIDAHKYNFTHWAHVWTKFGHFIKHDISALGYTIPLGHNGERCPSPKESKYLIIADVNGIHATRVSYCGCRLGENLDKWTRLFKSDLFPSTVTDPQSAFTFRLLRHYSLFTLQAKITPYDYIKAIRRLTDNVFTGNVPNLYKQFMIVIRIWDLLSAERRSGTHHNPDRKTANDLIVECPAFPTSGVNMEPGWTKSPESLRHLHQTRLTLDGNYQANHFARKNIDKNDVSLWAGRGYLPVASVYNAHCGLEEASSTEKSVCGHLKTINKQNKVKFKNMDISGIVNCQCCHIFIRSTSNLQCGERWVCVDECLSRGVAQRSVEEDGVIAQYVVSFDAMCSYCKGIPKRWLQMHPELAYLVEQMRWVIPVCHCRNHISSCEPLYLYTYKEGVGEFQGETAELAWDNLNAIGPSIRQMTLGSREDTLNSHIGDWNWRKIVGLSMQLFNEIETLKERYTKKRKHFVGLWELYGQRAVDWNKEDRSPKLAPRRKLAVTSVYTHDTRAPTLKSLVEQMRRSDKDFRTPAGDRKLGSTIGFLEEALELMITQEHVRRLARKESKNGAEEESENESKELSSQRQELEARLRPFRKEQGKVMPADAAARYTLNLPCHPENQLLCVPSDFSQDELSQFNMNALAAKQAELVKGKMLDLIQVLRSDVRILTAAGARKVKHARKQDANTRAMTQIRELRDQRDQHLLDYNFLRSVLKKIDRIEEEEWPKLTVRDTYRKSTESGRLPGGSRTEEGVLWTGIGLRTPGGGDSVETHGESSVGDLITRAEKLDLEEEPALESEGFYFGESYNEPWGAALLKSDEGTQSSRMNVGDPTSPKKKATKEKLTTSKLPPSTPVEEVEIEYQEDEPVRKDGWIWTSGSLTRMSESELKTWEDQSDKVQFFRAEAEYERVREELEFKHASFGNSIRYFAAKRDMWKAALGTGLSRGHDAYANKQAHMFEALRLDGEAKFRRCAVPILIDPSQGDTLADRVAIFRQKEEAYFSYDRYADRPRFNDPTVHGAGFRDTREGVEDDTEIA</sequence>
<dbReference type="InterPro" id="IPR041457">
    <property type="entry name" value="CxC2_KDZ-assoc"/>
</dbReference>
<evidence type="ECO:0000256" key="1">
    <source>
        <dbReference type="SAM" id="MobiDB-lite"/>
    </source>
</evidence>
<proteinExistence type="predicted"/>
<accession>A0ABR3A7P6</accession>
<feature type="domain" description="CxC2-like cysteine cluster KDZ transposase-associated" evidence="2">
    <location>
        <begin position="182"/>
        <end position="286"/>
    </location>
</feature>
<feature type="compositionally biased region" description="Polar residues" evidence="1">
    <location>
        <begin position="63"/>
        <end position="84"/>
    </location>
</feature>
<evidence type="ECO:0000259" key="2">
    <source>
        <dbReference type="Pfam" id="PF18803"/>
    </source>
</evidence>
<dbReference type="PANTHER" id="PTHR33104:SF2">
    <property type="entry name" value="CXC3 LIKE CYSTEINE CLUSTER DOMAIN-CONTAINING PROTEIN"/>
    <property type="match status" value="1"/>
</dbReference>
<feature type="compositionally biased region" description="Basic and acidic residues" evidence="1">
    <location>
        <begin position="9"/>
        <end position="18"/>
    </location>
</feature>
<dbReference type="EMBL" id="JBBXMP010000012">
    <property type="protein sequence ID" value="KAL0069379.1"/>
    <property type="molecule type" value="Genomic_DNA"/>
</dbReference>
<organism evidence="3 4">
    <name type="scientific">Marasmius tenuissimus</name>
    <dbReference type="NCBI Taxonomy" id="585030"/>
    <lineage>
        <taxon>Eukaryota</taxon>
        <taxon>Fungi</taxon>
        <taxon>Dikarya</taxon>
        <taxon>Basidiomycota</taxon>
        <taxon>Agaricomycotina</taxon>
        <taxon>Agaricomycetes</taxon>
        <taxon>Agaricomycetidae</taxon>
        <taxon>Agaricales</taxon>
        <taxon>Marasmiineae</taxon>
        <taxon>Marasmiaceae</taxon>
        <taxon>Marasmius</taxon>
    </lineage>
</organism>
<keyword evidence="4" id="KW-1185">Reference proteome</keyword>
<feature type="region of interest" description="Disordered" evidence="1">
    <location>
        <begin position="1156"/>
        <end position="1178"/>
    </location>
</feature>
<dbReference type="Proteomes" id="UP001437256">
    <property type="component" value="Unassembled WGS sequence"/>
</dbReference>
<evidence type="ECO:0000313" key="3">
    <source>
        <dbReference type="EMBL" id="KAL0069379.1"/>
    </source>
</evidence>
<feature type="region of interest" description="Disordered" evidence="1">
    <location>
        <begin position="705"/>
        <end position="742"/>
    </location>
</feature>
<dbReference type="Pfam" id="PF18803">
    <property type="entry name" value="CxC2"/>
    <property type="match status" value="1"/>
</dbReference>
<reference evidence="3 4" key="1">
    <citation type="submission" date="2024-05" db="EMBL/GenBank/DDBJ databases">
        <title>A draft genome resource for the thread blight pathogen Marasmius tenuissimus strain MS-2.</title>
        <authorList>
            <person name="Yulfo-Soto G.E."/>
            <person name="Baruah I.K."/>
            <person name="Amoako-Attah I."/>
            <person name="Bukari Y."/>
            <person name="Meinhardt L.W."/>
            <person name="Bailey B.A."/>
            <person name="Cohen S.P."/>
        </authorList>
    </citation>
    <scope>NUCLEOTIDE SEQUENCE [LARGE SCALE GENOMIC DNA]</scope>
    <source>
        <strain evidence="3 4">MS-2</strain>
    </source>
</reference>
<feature type="region of interest" description="Disordered" evidence="1">
    <location>
        <begin position="1"/>
        <end position="20"/>
    </location>
</feature>
<protein>
    <recommendedName>
        <fullName evidence="2">CxC2-like cysteine cluster KDZ transposase-associated domain-containing protein</fullName>
    </recommendedName>
</protein>
<comment type="caution">
    <text evidence="3">The sequence shown here is derived from an EMBL/GenBank/DDBJ whole genome shotgun (WGS) entry which is preliminary data.</text>
</comment>
<feature type="region of interest" description="Disordered" evidence="1">
    <location>
        <begin position="33"/>
        <end position="89"/>
    </location>
</feature>
<dbReference type="InterPro" id="IPR040521">
    <property type="entry name" value="KDZ"/>
</dbReference>
<name>A0ABR3A7P6_9AGAR</name>
<gene>
    <name evidence="3" type="ORF">AAF712_003402</name>
</gene>